<protein>
    <submittedName>
        <fullName evidence="2">Reverse transcriptase zinc-binding domain</fullName>
    </submittedName>
</protein>
<dbReference type="PANTHER" id="PTHR33116">
    <property type="entry name" value="REVERSE TRANSCRIPTASE ZINC-BINDING DOMAIN-CONTAINING PROTEIN-RELATED-RELATED"/>
    <property type="match status" value="1"/>
</dbReference>
<keyword evidence="2" id="KW-0695">RNA-directed DNA polymerase</keyword>
<keyword evidence="3" id="KW-1185">Reference proteome</keyword>
<evidence type="ECO:0000313" key="3">
    <source>
        <dbReference type="Proteomes" id="UP000195402"/>
    </source>
</evidence>
<dbReference type="PANTHER" id="PTHR33116:SF80">
    <property type="entry name" value="REVERSE TRANSCRIPTASE ZINC-BINDING DOMAIN-CONTAINING PROTEIN"/>
    <property type="match status" value="1"/>
</dbReference>
<dbReference type="Pfam" id="PF13966">
    <property type="entry name" value="zf-RVT"/>
    <property type="match status" value="1"/>
</dbReference>
<dbReference type="Proteomes" id="UP000195402">
    <property type="component" value="Unassembled WGS sequence"/>
</dbReference>
<dbReference type="InterPro" id="IPR026960">
    <property type="entry name" value="RVT-Znf"/>
</dbReference>
<evidence type="ECO:0000313" key="2">
    <source>
        <dbReference type="EMBL" id="OVA15372.1"/>
    </source>
</evidence>
<gene>
    <name evidence="2" type="ORF">BVC80_7651g5</name>
</gene>
<dbReference type="EMBL" id="MVGT01000780">
    <property type="protein sequence ID" value="OVA15372.1"/>
    <property type="molecule type" value="Genomic_DNA"/>
</dbReference>
<dbReference type="AlphaFoldDB" id="A0A200QY46"/>
<name>A0A200QY46_MACCD</name>
<proteinExistence type="predicted"/>
<keyword evidence="2" id="KW-0548">Nucleotidyltransferase</keyword>
<dbReference type="GO" id="GO:0003964">
    <property type="term" value="F:RNA-directed DNA polymerase activity"/>
    <property type="evidence" value="ECO:0007669"/>
    <property type="project" value="UniProtKB-KW"/>
</dbReference>
<feature type="domain" description="Reverse transcriptase zinc-binding" evidence="1">
    <location>
        <begin position="229"/>
        <end position="314"/>
    </location>
</feature>
<reference evidence="2 3" key="1">
    <citation type="journal article" date="2017" name="Mol. Plant">
        <title>The Genome of Medicinal Plant Macleaya cordata Provides New Insights into Benzylisoquinoline Alkaloids Metabolism.</title>
        <authorList>
            <person name="Liu X."/>
            <person name="Liu Y."/>
            <person name="Huang P."/>
            <person name="Ma Y."/>
            <person name="Qing Z."/>
            <person name="Tang Q."/>
            <person name="Cao H."/>
            <person name="Cheng P."/>
            <person name="Zheng Y."/>
            <person name="Yuan Z."/>
            <person name="Zhou Y."/>
            <person name="Liu J."/>
            <person name="Tang Z."/>
            <person name="Zhuo Y."/>
            <person name="Zhang Y."/>
            <person name="Yu L."/>
            <person name="Huang J."/>
            <person name="Yang P."/>
            <person name="Peng Q."/>
            <person name="Zhang J."/>
            <person name="Jiang W."/>
            <person name="Zhang Z."/>
            <person name="Lin K."/>
            <person name="Ro D.K."/>
            <person name="Chen X."/>
            <person name="Xiong X."/>
            <person name="Shang Y."/>
            <person name="Huang S."/>
            <person name="Zeng J."/>
        </authorList>
    </citation>
    <scope>NUCLEOTIDE SEQUENCE [LARGE SCALE GENOMIC DNA]</scope>
    <source>
        <strain evidence="3">cv. BLH2017</strain>
        <tissue evidence="2">Root</tissue>
    </source>
</reference>
<evidence type="ECO:0000259" key="1">
    <source>
        <dbReference type="Pfam" id="PF13966"/>
    </source>
</evidence>
<dbReference type="OrthoDB" id="1938625at2759"/>
<accession>A0A200QY46</accession>
<comment type="caution">
    <text evidence="2">The sequence shown here is derived from an EMBL/GenBank/DDBJ whole genome shotgun (WGS) entry which is preliminary data.</text>
</comment>
<sequence length="342" mass="38703">MMHLGTPSLLIQSISNITGYQRKSTVMTYLGAPIYEGRAKIGYFDALLTKFRNKFAGWKANFLTQGGKLVMVRHVLSSMAIYLLSADVVPKKAICRPVLEGGLGVRYIEDVYGINNFSLLNYVAPCTASKFWKEYVNLIDVLVKNSAWKISNGDMNFWFENWSNEGILADTLVEAETYSSVTLKEAVEAEFCIPGLSESSASHVRNMYDSRLQAESDVRLWAPTTSGLFSVKSAFEQIRDLAPVCPFARFYWATFIPKKLSVFFWCSLHIAVPVDVRIQNCAISLASGCVCCTQSKIESFDHLFMHSDLATYIWDLFGHPLGLNREDFQDFRDMIWAWFNVV</sequence>
<organism evidence="2 3">
    <name type="scientific">Macleaya cordata</name>
    <name type="common">Five-seeded plume-poppy</name>
    <name type="synonym">Bocconia cordata</name>
    <dbReference type="NCBI Taxonomy" id="56857"/>
    <lineage>
        <taxon>Eukaryota</taxon>
        <taxon>Viridiplantae</taxon>
        <taxon>Streptophyta</taxon>
        <taxon>Embryophyta</taxon>
        <taxon>Tracheophyta</taxon>
        <taxon>Spermatophyta</taxon>
        <taxon>Magnoliopsida</taxon>
        <taxon>Ranunculales</taxon>
        <taxon>Papaveraceae</taxon>
        <taxon>Papaveroideae</taxon>
        <taxon>Macleaya</taxon>
    </lineage>
</organism>
<keyword evidence="2" id="KW-0808">Transferase</keyword>
<dbReference type="InParanoid" id="A0A200QY46"/>